<dbReference type="SMART" id="SM00835">
    <property type="entry name" value="Cupin_1"/>
    <property type="match status" value="2"/>
</dbReference>
<comment type="caution">
    <text evidence="7">The sequence shown here is derived from an EMBL/GenBank/DDBJ whole genome shotgun (WGS) entry which is preliminary data.</text>
</comment>
<dbReference type="SMART" id="SM00398">
    <property type="entry name" value="HMG"/>
    <property type="match status" value="1"/>
</dbReference>
<feature type="binding site" evidence="3">
    <location>
        <position position="240"/>
    </location>
    <ligand>
        <name>Mn(2+)</name>
        <dbReference type="ChEBI" id="CHEBI:29035"/>
        <label>1</label>
    </ligand>
</feature>
<dbReference type="Gene3D" id="1.10.30.10">
    <property type="entry name" value="High mobility group box domain"/>
    <property type="match status" value="1"/>
</dbReference>
<feature type="binding site" evidence="3">
    <location>
        <position position="197"/>
    </location>
    <ligand>
        <name>Mn(2+)</name>
        <dbReference type="ChEBI" id="CHEBI:29035"/>
        <label>1</label>
    </ligand>
</feature>
<dbReference type="Pfam" id="PF00190">
    <property type="entry name" value="Cupin_1"/>
    <property type="match status" value="2"/>
</dbReference>
<feature type="domain" description="HMG box" evidence="6">
    <location>
        <begin position="548"/>
        <end position="615"/>
    </location>
</feature>
<keyword evidence="1 3" id="KW-0479">Metal-binding</keyword>
<dbReference type="InterPro" id="IPR014710">
    <property type="entry name" value="RmlC-like_jellyroll"/>
</dbReference>
<keyword evidence="3" id="KW-0464">Manganese</keyword>
<feature type="binding site" evidence="3">
    <location>
        <position position="423"/>
    </location>
    <ligand>
        <name>Mn(2+)</name>
        <dbReference type="ChEBI" id="CHEBI:29035"/>
        <label>2</label>
    </ligand>
</feature>
<feature type="compositionally biased region" description="Basic residues" evidence="5">
    <location>
        <begin position="708"/>
        <end position="717"/>
    </location>
</feature>
<dbReference type="SUPFAM" id="SSF47095">
    <property type="entry name" value="HMG-box"/>
    <property type="match status" value="1"/>
</dbReference>
<feature type="region of interest" description="Disordered" evidence="5">
    <location>
        <begin position="67"/>
        <end position="88"/>
    </location>
</feature>
<feature type="binding site" evidence="3">
    <location>
        <position position="384"/>
    </location>
    <ligand>
        <name>Mn(2+)</name>
        <dbReference type="ChEBI" id="CHEBI:29035"/>
        <label>2</label>
    </ligand>
</feature>
<evidence type="ECO:0000313" key="8">
    <source>
        <dbReference type="Proteomes" id="UP000663888"/>
    </source>
</evidence>
<evidence type="ECO:0000313" key="7">
    <source>
        <dbReference type="EMBL" id="CAE6486024.1"/>
    </source>
</evidence>
<dbReference type="PANTHER" id="PTHR35848">
    <property type="entry name" value="OXALATE-BINDING PROTEIN"/>
    <property type="match status" value="1"/>
</dbReference>
<feature type="binding site" evidence="3">
    <location>
        <position position="195"/>
    </location>
    <ligand>
        <name>Mn(2+)</name>
        <dbReference type="ChEBI" id="CHEBI:29035"/>
        <label>1</label>
    </ligand>
</feature>
<dbReference type="Gene3D" id="2.60.120.10">
    <property type="entry name" value="Jelly Rolls"/>
    <property type="match status" value="2"/>
</dbReference>
<dbReference type="PANTHER" id="PTHR35848:SF9">
    <property type="entry name" value="SLL1358 PROTEIN"/>
    <property type="match status" value="1"/>
</dbReference>
<feature type="DNA-binding region" description="HMG box" evidence="4">
    <location>
        <begin position="548"/>
        <end position="615"/>
    </location>
</feature>
<feature type="region of interest" description="Disordered" evidence="5">
    <location>
        <begin position="671"/>
        <end position="761"/>
    </location>
</feature>
<comment type="cofactor">
    <cofactor evidence="3">
        <name>Mn(2+)</name>
        <dbReference type="ChEBI" id="CHEBI:29035"/>
    </cofactor>
    <text evidence="3">Binds 2 manganese ions per subunit.</text>
</comment>
<keyword evidence="4" id="KW-0539">Nucleus</keyword>
<feature type="binding site" evidence="3">
    <location>
        <position position="377"/>
    </location>
    <ligand>
        <name>Mn(2+)</name>
        <dbReference type="ChEBI" id="CHEBI:29035"/>
        <label>2</label>
    </ligand>
</feature>
<feature type="binding site" evidence="3">
    <location>
        <position position="379"/>
    </location>
    <ligand>
        <name>Mn(2+)</name>
        <dbReference type="ChEBI" id="CHEBI:29035"/>
        <label>2</label>
    </ligand>
</feature>
<feature type="compositionally biased region" description="Low complexity" evidence="5">
    <location>
        <begin position="67"/>
        <end position="82"/>
    </location>
</feature>
<dbReference type="InterPro" id="IPR011051">
    <property type="entry name" value="RmlC_Cupin_sf"/>
</dbReference>
<dbReference type="InterPro" id="IPR036910">
    <property type="entry name" value="HMG_box_dom_sf"/>
</dbReference>
<protein>
    <recommendedName>
        <fullName evidence="6">HMG box domain-containing protein</fullName>
    </recommendedName>
</protein>
<feature type="binding site" evidence="3">
    <location>
        <position position="201"/>
    </location>
    <ligand>
        <name>Mn(2+)</name>
        <dbReference type="ChEBI" id="CHEBI:29035"/>
        <label>1</label>
    </ligand>
</feature>
<dbReference type="NCBIfam" id="TIGR03404">
    <property type="entry name" value="bicupin_oxalic"/>
    <property type="match status" value="1"/>
</dbReference>
<dbReference type="GO" id="GO:0003677">
    <property type="term" value="F:DNA binding"/>
    <property type="evidence" value="ECO:0007669"/>
    <property type="project" value="UniProtKB-UniRule"/>
</dbReference>
<dbReference type="InterPro" id="IPR017774">
    <property type="entry name" value="Bicupin_oxalate_deCO2ase/Oxase"/>
</dbReference>
<evidence type="ECO:0000256" key="3">
    <source>
        <dbReference type="PIRSR" id="PIRSR617774-2"/>
    </source>
</evidence>
<evidence type="ECO:0000256" key="5">
    <source>
        <dbReference type="SAM" id="MobiDB-lite"/>
    </source>
</evidence>
<sequence>MAYKAWSWRDENTQRSPLLGVLGSFTSSAIMITPFVVALALSAGVLGAPAPAADARSSTTSKAASTAVSSASTAPSATTDSSLPVPTLPYASDDLNESYLDKFQNELPEPVRGTKGAKLLGPQNVPVDRQNPDFLASPSTDNGAVANVKWPFSLSHNRVQDGGWARQQNVHAMPIATTMAGVNMRLKAGGIRELHWHVTAEWAYILAGSCRTSVVNADGQNYNADVYPGDLWYFPAGIPHTIQGLNDIADGCEFLLVFDDGEFSEDSTFSVTDWMAHVPKEVLAKNFKVNASAFDHIPDRQLWMLPSAVPTGTAEENGVKSPQGVSTLPYTFAASKANSTKVAGGTVKVVDSRTFKISKTIAMAEVEVEVGGIRELHWHPTQPEWSYFIQGNARITVFAASANARTFDYQAGDIGYVPPSFGHYVENIGNTTLKFLEIFNADKYEDISLNQWLALTPPAMVKAHLQLSDDTIRNGYGYNDPSDYYGVVLNPSLTAIELLAKIVSIDANQSTNLSALGAFSKFQILDDPIKSIILQMLKDDRLNGYGGLKRPPNAWLIFRSDMLATNPEMSTMSQAEVTVLCKSRWAVATLEERMELHARAQRAHDELIQYFPDYTYRPMSTAEKERWKRLAVHQRKDFWLSSAVRIAKRIADPHEPWDGLLTLEQWADSRDTPAGSQNILKNPPLADFDSPDETERTSDSTPPPRMHLGPRSKRARNPARSPIDAPGSTADQLNATSARFHPYSKNTSTHGSSVGRHGKSQARILRKSTNKYLPPAPLRDVLVHIGPQSSSNQRRRLVLSMFQLKNKVVWVSEVVDDDVPDEVFEQLSGPMGPDETSPDHFVLRDYTDPWIPEAMDKDGEIFYPKIDSVSDYHGYMAAYCFAKESSSGFIWPPPSLSPPSLHEAPAASTISLVQSTELAPLNSDSQNSKLLVDPYLNSNMKTPDIYSDSVTTPEEDLGWDKQTIDIGSFSHGEMEDPEFEFE</sequence>
<organism evidence="7 8">
    <name type="scientific">Rhizoctonia solani</name>
    <dbReference type="NCBI Taxonomy" id="456999"/>
    <lineage>
        <taxon>Eukaryota</taxon>
        <taxon>Fungi</taxon>
        <taxon>Dikarya</taxon>
        <taxon>Basidiomycota</taxon>
        <taxon>Agaricomycotina</taxon>
        <taxon>Agaricomycetes</taxon>
        <taxon>Cantharellales</taxon>
        <taxon>Ceratobasidiaceae</taxon>
        <taxon>Rhizoctonia</taxon>
    </lineage>
</organism>
<dbReference type="GO" id="GO:0046872">
    <property type="term" value="F:metal ion binding"/>
    <property type="evidence" value="ECO:0007669"/>
    <property type="project" value="UniProtKB-KW"/>
</dbReference>
<dbReference type="AlphaFoldDB" id="A0A8H3CJ45"/>
<evidence type="ECO:0000259" key="6">
    <source>
        <dbReference type="PROSITE" id="PS50118"/>
    </source>
</evidence>
<dbReference type="InterPro" id="IPR006045">
    <property type="entry name" value="Cupin_1"/>
</dbReference>
<dbReference type="InterPro" id="IPR051610">
    <property type="entry name" value="GPI/OXD"/>
</dbReference>
<proteinExistence type="predicted"/>
<dbReference type="GO" id="GO:0005634">
    <property type="term" value="C:nucleus"/>
    <property type="evidence" value="ECO:0007669"/>
    <property type="project" value="UniProtKB-UniRule"/>
</dbReference>
<reference evidence="7" key="1">
    <citation type="submission" date="2021-01" db="EMBL/GenBank/DDBJ databases">
        <authorList>
            <person name="Kaushik A."/>
        </authorList>
    </citation>
    <scope>NUCLEOTIDE SEQUENCE</scope>
    <source>
        <strain evidence="7">AG4-R118</strain>
    </source>
</reference>
<dbReference type="EMBL" id="CAJMWX010001384">
    <property type="protein sequence ID" value="CAE6486024.1"/>
    <property type="molecule type" value="Genomic_DNA"/>
</dbReference>
<dbReference type="CDD" id="cd20304">
    <property type="entry name" value="cupin_OxDC_N"/>
    <property type="match status" value="1"/>
</dbReference>
<dbReference type="InterPro" id="IPR009071">
    <property type="entry name" value="HMG_box_dom"/>
</dbReference>
<name>A0A8H3CJ45_9AGAM</name>
<feature type="active site" description="Proton donor" evidence="2">
    <location>
        <position position="437"/>
    </location>
</feature>
<gene>
    <name evidence="7" type="ORF">RDB_LOCUS131690</name>
</gene>
<dbReference type="CDD" id="cd20305">
    <property type="entry name" value="cupin_OxDC_C"/>
    <property type="match status" value="1"/>
</dbReference>
<keyword evidence="4" id="KW-0238">DNA-binding</keyword>
<evidence type="ECO:0000256" key="2">
    <source>
        <dbReference type="PIRSR" id="PIRSR617774-1"/>
    </source>
</evidence>
<evidence type="ECO:0000256" key="4">
    <source>
        <dbReference type="PROSITE-ProRule" id="PRU00267"/>
    </source>
</evidence>
<accession>A0A8H3CJ45</accession>
<dbReference type="SUPFAM" id="SSF51182">
    <property type="entry name" value="RmlC-like cupins"/>
    <property type="match status" value="1"/>
</dbReference>
<dbReference type="Proteomes" id="UP000663888">
    <property type="component" value="Unassembled WGS sequence"/>
</dbReference>
<dbReference type="PROSITE" id="PS50118">
    <property type="entry name" value="HMG_BOX_2"/>
    <property type="match status" value="1"/>
</dbReference>
<evidence type="ECO:0000256" key="1">
    <source>
        <dbReference type="ARBA" id="ARBA00022723"/>
    </source>
</evidence>
<dbReference type="GO" id="GO:0033609">
    <property type="term" value="P:oxalate metabolic process"/>
    <property type="evidence" value="ECO:0007669"/>
    <property type="project" value="InterPro"/>
</dbReference>